<feature type="transmembrane region" description="Helical" evidence="1">
    <location>
        <begin position="184"/>
        <end position="202"/>
    </location>
</feature>
<protein>
    <submittedName>
        <fullName evidence="2">DUF4239 domain-containing protein</fullName>
    </submittedName>
</protein>
<accession>A0A923HMU9</accession>
<evidence type="ECO:0000313" key="2">
    <source>
        <dbReference type="EMBL" id="MBC3862506.1"/>
    </source>
</evidence>
<dbReference type="InterPro" id="IPR025333">
    <property type="entry name" value="DUF4239"/>
</dbReference>
<feature type="transmembrane region" description="Helical" evidence="1">
    <location>
        <begin position="6"/>
        <end position="26"/>
    </location>
</feature>
<evidence type="ECO:0000313" key="3">
    <source>
        <dbReference type="Proteomes" id="UP000634011"/>
    </source>
</evidence>
<dbReference type="EMBL" id="JACOFV010000008">
    <property type="protein sequence ID" value="MBC3862506.1"/>
    <property type="molecule type" value="Genomic_DNA"/>
</dbReference>
<organism evidence="2 3">
    <name type="scientific">Undibacterium jejuense</name>
    <dbReference type="NCBI Taxonomy" id="1344949"/>
    <lineage>
        <taxon>Bacteria</taxon>
        <taxon>Pseudomonadati</taxon>
        <taxon>Pseudomonadota</taxon>
        <taxon>Betaproteobacteria</taxon>
        <taxon>Burkholderiales</taxon>
        <taxon>Oxalobacteraceae</taxon>
        <taxon>Undibacterium</taxon>
    </lineage>
</organism>
<gene>
    <name evidence="2" type="ORF">H8K32_10380</name>
</gene>
<reference evidence="2" key="1">
    <citation type="submission" date="2020-08" db="EMBL/GenBank/DDBJ databases">
        <title>Novel species isolated from subtropical streams in China.</title>
        <authorList>
            <person name="Lu H."/>
        </authorList>
    </citation>
    <scope>NUCLEOTIDE SEQUENCE</scope>
    <source>
        <strain evidence="2">KACC 12607</strain>
    </source>
</reference>
<dbReference type="AlphaFoldDB" id="A0A923HMU9"/>
<feature type="transmembrane region" description="Helical" evidence="1">
    <location>
        <begin position="214"/>
        <end position="233"/>
    </location>
</feature>
<dbReference type="RefSeq" id="WP_186912425.1">
    <property type="nucleotide sequence ID" value="NZ_JACOFV010000008.1"/>
</dbReference>
<keyword evidence="1" id="KW-0472">Membrane</keyword>
<keyword evidence="1" id="KW-1133">Transmembrane helix</keyword>
<comment type="caution">
    <text evidence="2">The sequence shown here is derived from an EMBL/GenBank/DDBJ whole genome shotgun (WGS) entry which is preliminary data.</text>
</comment>
<proteinExistence type="predicted"/>
<keyword evidence="1" id="KW-0812">Transmembrane</keyword>
<name>A0A923HMU9_9BURK</name>
<keyword evidence="3" id="KW-1185">Reference proteome</keyword>
<sequence>MHLIYNLPGLVQLAIFAVAALALMFVQHKITRIFLDKFFSGYKSDLALNIHTSVSTTLALIVAFSLVQAVTTFKQADQVVRQESVRINNLDRLLVRYGGSEDVSVIRASLRTYANSIIKDEWDAMQSGNESETTNKLFKPVSKGIIQLKPSNARENSIYSEMVKLADALADYRAERLEAAKLEIPMIFWALIYLLMFAKNTLSAFFERSKTADIVMALQMICFSSLIFLTYYFDEPFKGESGIKPTLIVDVLDKISKRTD</sequence>
<dbReference type="Pfam" id="PF14023">
    <property type="entry name" value="Bestrophin-like"/>
    <property type="match status" value="1"/>
</dbReference>
<evidence type="ECO:0000256" key="1">
    <source>
        <dbReference type="SAM" id="Phobius"/>
    </source>
</evidence>
<feature type="transmembrane region" description="Helical" evidence="1">
    <location>
        <begin position="46"/>
        <end position="67"/>
    </location>
</feature>
<dbReference type="Proteomes" id="UP000634011">
    <property type="component" value="Unassembled WGS sequence"/>
</dbReference>